<keyword evidence="1" id="KW-0472">Membrane</keyword>
<reference evidence="2" key="1">
    <citation type="submission" date="2023-04" db="EMBL/GenBank/DDBJ databases">
        <title>Candida boidinii NBRC 10035.</title>
        <authorList>
            <person name="Ichikawa N."/>
            <person name="Sato H."/>
            <person name="Tonouchi N."/>
        </authorList>
    </citation>
    <scope>NUCLEOTIDE SEQUENCE</scope>
    <source>
        <strain evidence="2">NBRC 10035</strain>
    </source>
</reference>
<organism evidence="2 3">
    <name type="scientific">Candida boidinii</name>
    <name type="common">Yeast</name>
    <dbReference type="NCBI Taxonomy" id="5477"/>
    <lineage>
        <taxon>Eukaryota</taxon>
        <taxon>Fungi</taxon>
        <taxon>Dikarya</taxon>
        <taxon>Ascomycota</taxon>
        <taxon>Saccharomycotina</taxon>
        <taxon>Pichiomycetes</taxon>
        <taxon>Pichiales</taxon>
        <taxon>Pichiaceae</taxon>
        <taxon>Ogataea</taxon>
        <taxon>Ogataea/Candida clade</taxon>
    </lineage>
</organism>
<accession>A0A9W6SZF3</accession>
<keyword evidence="3" id="KW-1185">Reference proteome</keyword>
<keyword evidence="1" id="KW-1133">Transmembrane helix</keyword>
<name>A0A9W6SZF3_CANBO</name>
<dbReference type="AlphaFoldDB" id="A0A9W6SZF3"/>
<evidence type="ECO:0000313" key="3">
    <source>
        <dbReference type="Proteomes" id="UP001165120"/>
    </source>
</evidence>
<feature type="transmembrane region" description="Helical" evidence="1">
    <location>
        <begin position="36"/>
        <end position="55"/>
    </location>
</feature>
<proteinExistence type="predicted"/>
<feature type="transmembrane region" description="Helical" evidence="1">
    <location>
        <begin position="7"/>
        <end position="24"/>
    </location>
</feature>
<comment type="caution">
    <text evidence="2">The sequence shown here is derived from an EMBL/GenBank/DDBJ whole genome shotgun (WGS) entry which is preliminary data.</text>
</comment>
<keyword evidence="1" id="KW-0812">Transmembrane</keyword>
<sequence length="229" mass="25939">MHGFIDLLFGSIIGFAILLMRMQIGDKIDELIVNKSLLVPLITIIGHYSLIHFHTVPLETCPCFEDSVAFVGVLMGLDLGHWLLSNSSYQTKLTDEYAPFAIPYSYNELGLIKSILRVLIGVSLVVTWKLISKPFLNLIFKPIFNVIDSNRAKTKSKKNKFLVKFISDDDESEFEKTIENSKVNCDVFKYRYNRINIIRLIVYAGIAMITVGCKPIFDIVGLGLEKNIN</sequence>
<feature type="transmembrane region" description="Helical" evidence="1">
    <location>
        <begin position="67"/>
        <end position="84"/>
    </location>
</feature>
<dbReference type="EMBL" id="BSXN01000658">
    <property type="protein sequence ID" value="GME69377.1"/>
    <property type="molecule type" value="Genomic_DNA"/>
</dbReference>
<protein>
    <submittedName>
        <fullName evidence="2">Unnamed protein product</fullName>
    </submittedName>
</protein>
<evidence type="ECO:0000256" key="1">
    <source>
        <dbReference type="SAM" id="Phobius"/>
    </source>
</evidence>
<dbReference type="Proteomes" id="UP001165120">
    <property type="component" value="Unassembled WGS sequence"/>
</dbReference>
<gene>
    <name evidence="2" type="ORF">Cboi02_000226900</name>
</gene>
<feature type="transmembrane region" description="Helical" evidence="1">
    <location>
        <begin position="197"/>
        <end position="217"/>
    </location>
</feature>
<evidence type="ECO:0000313" key="2">
    <source>
        <dbReference type="EMBL" id="GME69377.1"/>
    </source>
</evidence>